<evidence type="ECO:0000313" key="4">
    <source>
        <dbReference type="Proteomes" id="UP000639772"/>
    </source>
</evidence>
<comment type="caution">
    <text evidence="1">The sequence shown here is derived from an EMBL/GenBank/DDBJ whole genome shotgun (WGS) entry which is preliminary data.</text>
</comment>
<dbReference type="EMBL" id="JADCNL010000012">
    <property type="protein sequence ID" value="KAG0457017.1"/>
    <property type="molecule type" value="Genomic_DNA"/>
</dbReference>
<evidence type="ECO:0000313" key="3">
    <source>
        <dbReference type="Proteomes" id="UP000636800"/>
    </source>
</evidence>
<proteinExistence type="predicted"/>
<dbReference type="EMBL" id="JADCNM010000012">
    <property type="protein sequence ID" value="KAG0458726.1"/>
    <property type="molecule type" value="Genomic_DNA"/>
</dbReference>
<keyword evidence="3" id="KW-1185">Reference proteome</keyword>
<name>A0A835PVY9_VANPL</name>
<dbReference type="AlphaFoldDB" id="A0A835PVY9"/>
<dbReference type="Proteomes" id="UP000636800">
    <property type="component" value="Chromosome 12"/>
</dbReference>
<accession>A0A835PVY9</accession>
<reference evidence="3 4" key="1">
    <citation type="journal article" date="2020" name="Nat. Food">
        <title>A phased Vanilla planifolia genome enables genetic improvement of flavour and production.</title>
        <authorList>
            <person name="Hasing T."/>
            <person name="Tang H."/>
            <person name="Brym M."/>
            <person name="Khazi F."/>
            <person name="Huang T."/>
            <person name="Chambers A.H."/>
        </authorList>
    </citation>
    <scope>NUCLEOTIDE SEQUENCE [LARGE SCALE GENOMIC DNA]</scope>
    <source>
        <tissue evidence="1">Leaf</tissue>
    </source>
</reference>
<gene>
    <name evidence="2" type="ORF">HPP92_021854</name>
    <name evidence="1" type="ORF">HPP92_022174</name>
</gene>
<protein>
    <submittedName>
        <fullName evidence="1">Uncharacterized protein</fullName>
    </submittedName>
</protein>
<evidence type="ECO:0000313" key="2">
    <source>
        <dbReference type="EMBL" id="KAG0458726.1"/>
    </source>
</evidence>
<sequence>MAKRDKTVPMLHKKQGRIGYVMAANDQKHSAGIRNSMETKRGQLELCDWLLCGAIKVQNVSRYLIEKQDRSCISGRWIWDTYNPRTVGAAYSSMPSAIPEAASFRAGYFPLRNP</sequence>
<organism evidence="1 3">
    <name type="scientific">Vanilla planifolia</name>
    <name type="common">Vanilla</name>
    <dbReference type="NCBI Taxonomy" id="51239"/>
    <lineage>
        <taxon>Eukaryota</taxon>
        <taxon>Viridiplantae</taxon>
        <taxon>Streptophyta</taxon>
        <taxon>Embryophyta</taxon>
        <taxon>Tracheophyta</taxon>
        <taxon>Spermatophyta</taxon>
        <taxon>Magnoliopsida</taxon>
        <taxon>Liliopsida</taxon>
        <taxon>Asparagales</taxon>
        <taxon>Orchidaceae</taxon>
        <taxon>Vanilloideae</taxon>
        <taxon>Vanilleae</taxon>
        <taxon>Vanilla</taxon>
    </lineage>
</organism>
<evidence type="ECO:0000313" key="1">
    <source>
        <dbReference type="EMBL" id="KAG0457017.1"/>
    </source>
</evidence>
<dbReference type="Proteomes" id="UP000639772">
    <property type="component" value="Chromosome 12"/>
</dbReference>